<reference evidence="2 3" key="1">
    <citation type="submission" date="2024-10" db="EMBL/GenBank/DDBJ databases">
        <title>Updated reference genomes for cyclostephanoid diatoms.</title>
        <authorList>
            <person name="Roberts W.R."/>
            <person name="Alverson A.J."/>
        </authorList>
    </citation>
    <scope>NUCLEOTIDE SEQUENCE [LARGE SCALE GENOMIC DNA]</scope>
    <source>
        <strain evidence="2 3">AJA010-31</strain>
    </source>
</reference>
<evidence type="ECO:0000313" key="2">
    <source>
        <dbReference type="EMBL" id="KAL3800946.1"/>
    </source>
</evidence>
<evidence type="ECO:0000313" key="3">
    <source>
        <dbReference type="Proteomes" id="UP001530400"/>
    </source>
</evidence>
<accession>A0ABD3QMY3</accession>
<dbReference type="EMBL" id="JALLPJ020001097">
    <property type="protein sequence ID" value="KAL3776476.1"/>
    <property type="molecule type" value="Genomic_DNA"/>
</dbReference>
<organism evidence="2 3">
    <name type="scientific">Cyclotella atomus</name>
    <dbReference type="NCBI Taxonomy" id="382360"/>
    <lineage>
        <taxon>Eukaryota</taxon>
        <taxon>Sar</taxon>
        <taxon>Stramenopiles</taxon>
        <taxon>Ochrophyta</taxon>
        <taxon>Bacillariophyta</taxon>
        <taxon>Coscinodiscophyceae</taxon>
        <taxon>Thalassiosirophycidae</taxon>
        <taxon>Stephanodiscales</taxon>
        <taxon>Stephanodiscaceae</taxon>
        <taxon>Cyclotella</taxon>
    </lineage>
</organism>
<evidence type="ECO:0000313" key="1">
    <source>
        <dbReference type="EMBL" id="KAL3776476.1"/>
    </source>
</evidence>
<gene>
    <name evidence="2" type="ORF">ACHAWO_000079</name>
    <name evidence="1" type="ORF">ACHAWO_007556</name>
</gene>
<dbReference type="Proteomes" id="UP001530400">
    <property type="component" value="Unassembled WGS sequence"/>
</dbReference>
<sequence length="118" mass="13363">MHSVLRKQDEDEDELRQCRLDILLRYMNKCQSEHQVDYSGDDEMKDDDWHSDPGRCVPREVNIILSPGAVSPGTPSTQAQGQITEPCEDSNCFTCDAIPHLIGVEDVDEEDEEDISLL</sequence>
<dbReference type="EMBL" id="JALLPJ020000149">
    <property type="protein sequence ID" value="KAL3800946.1"/>
    <property type="molecule type" value="Genomic_DNA"/>
</dbReference>
<comment type="caution">
    <text evidence="2">The sequence shown here is derived from an EMBL/GenBank/DDBJ whole genome shotgun (WGS) entry which is preliminary data.</text>
</comment>
<proteinExistence type="predicted"/>
<dbReference type="AlphaFoldDB" id="A0ABD3QMY3"/>
<name>A0ABD3QMY3_9STRA</name>
<keyword evidence="3" id="KW-1185">Reference proteome</keyword>
<protein>
    <submittedName>
        <fullName evidence="2">Uncharacterized protein</fullName>
    </submittedName>
</protein>